<name>A0A1Z3HLC8_9CYAN</name>
<dbReference type="Proteomes" id="UP000191901">
    <property type="component" value="Chromosome"/>
</dbReference>
<dbReference type="Pfam" id="PF23856">
    <property type="entry name" value="DUF7219"/>
    <property type="match status" value="1"/>
</dbReference>
<evidence type="ECO:0000313" key="1">
    <source>
        <dbReference type="EMBL" id="ASC71100.1"/>
    </source>
</evidence>
<protein>
    <submittedName>
        <fullName evidence="1">Uncharacterized protein</fullName>
    </submittedName>
</protein>
<keyword evidence="2" id="KW-1185">Reference proteome</keyword>
<proteinExistence type="predicted"/>
<accession>A0A1Z3HLC8</accession>
<evidence type="ECO:0000313" key="2">
    <source>
        <dbReference type="Proteomes" id="UP000191901"/>
    </source>
</evidence>
<dbReference type="EMBL" id="CP021983">
    <property type="protein sequence ID" value="ASC71100.1"/>
    <property type="molecule type" value="Genomic_DNA"/>
</dbReference>
<dbReference type="InterPro" id="IPR055643">
    <property type="entry name" value="DUF7219"/>
</dbReference>
<organism evidence="1 2">
    <name type="scientific">Halomicronema hongdechloris C2206</name>
    <dbReference type="NCBI Taxonomy" id="1641165"/>
    <lineage>
        <taxon>Bacteria</taxon>
        <taxon>Bacillati</taxon>
        <taxon>Cyanobacteriota</taxon>
        <taxon>Cyanophyceae</taxon>
        <taxon>Nodosilineales</taxon>
        <taxon>Nodosilineaceae</taxon>
        <taxon>Halomicronema</taxon>
    </lineage>
</organism>
<dbReference type="AlphaFoldDB" id="A0A1Z3HLC8"/>
<sequence>MHPDEMRPPGKQEFLYPRSKYYGKFSPENLAFNANLQEFSQRISYLCSLEVGGKLTPYEAYEGIKEAWETLNRSRAGLHIGDP</sequence>
<dbReference type="STRING" id="1641165.XM38_12370"/>
<dbReference type="KEGG" id="hhg:XM38_020500"/>
<reference evidence="1 2" key="1">
    <citation type="journal article" date="2016" name="Biochim. Biophys. Acta">
        <title>Characterization of red-shifted phycobilisomes isolated from the chlorophyll f-containing cyanobacterium Halomicronema hongdechloris.</title>
        <authorList>
            <person name="Li Y."/>
            <person name="Lin Y."/>
            <person name="Garvey C.J."/>
            <person name="Birch D."/>
            <person name="Corkery R.W."/>
            <person name="Loughlin P.C."/>
            <person name="Scheer H."/>
            <person name="Willows R.D."/>
            <person name="Chen M."/>
        </authorList>
    </citation>
    <scope>NUCLEOTIDE SEQUENCE [LARGE SCALE GENOMIC DNA]</scope>
    <source>
        <strain evidence="1 2">C2206</strain>
    </source>
</reference>
<gene>
    <name evidence="1" type="ORF">XM38_020500</name>
</gene>